<organism evidence="1 2">
    <name type="scientific">Microcystis aeruginosa PCC 9808</name>
    <dbReference type="NCBI Taxonomy" id="1160284"/>
    <lineage>
        <taxon>Bacteria</taxon>
        <taxon>Bacillati</taxon>
        <taxon>Cyanobacteriota</taxon>
        <taxon>Cyanophyceae</taxon>
        <taxon>Oscillatoriophycideae</taxon>
        <taxon>Chroococcales</taxon>
        <taxon>Microcystaceae</taxon>
        <taxon>Microcystis</taxon>
    </lineage>
</organism>
<dbReference type="RefSeq" id="WP_004161905.1">
    <property type="nucleotide sequence ID" value="NZ_HE973580.1"/>
</dbReference>
<reference evidence="1 2" key="1">
    <citation type="submission" date="2012-04" db="EMBL/GenBank/DDBJ databases">
        <authorList>
            <person name="Genoscope - CEA"/>
        </authorList>
    </citation>
    <scope>NUCLEOTIDE SEQUENCE [LARGE SCALE GENOMIC DNA]</scope>
    <source>
        <strain evidence="1 2">9808</strain>
    </source>
</reference>
<dbReference type="AlphaFoldDB" id="I4I2J5"/>
<dbReference type="InterPro" id="IPR025543">
    <property type="entry name" value="Dodecin-like"/>
</dbReference>
<dbReference type="Gene3D" id="3.30.1660.10">
    <property type="entry name" value="Flavin-binding protein dodecin"/>
    <property type="match status" value="1"/>
</dbReference>
<comment type="caution">
    <text evidence="1">The sequence shown here is derived from an EMBL/GenBank/DDBJ whole genome shotgun (WGS) entry which is preliminary data.</text>
</comment>
<name>I4I2J5_MICAE</name>
<sequence length="78" mass="8376">MLITRPQGDHTFGGPMKLFYGQSPVSIDAAIQAAVQAAKDELPGASLDWLELAEVRGGFDNNILQYQIAIRIGYSPAA</sequence>
<evidence type="ECO:0000313" key="1">
    <source>
        <dbReference type="EMBL" id="CCI28519.1"/>
    </source>
</evidence>
<dbReference type="EMBL" id="CAIN01000425">
    <property type="protein sequence ID" value="CCI28519.1"/>
    <property type="molecule type" value="Genomic_DNA"/>
</dbReference>
<protein>
    <recommendedName>
        <fullName evidence="3">Dodecin</fullName>
    </recommendedName>
</protein>
<proteinExistence type="predicted"/>
<dbReference type="InterPro" id="IPR009923">
    <property type="entry name" value="Dodecin"/>
</dbReference>
<accession>I4I2J5</accession>
<dbReference type="Proteomes" id="UP000005291">
    <property type="component" value="Unassembled WGS sequence"/>
</dbReference>
<dbReference type="Pfam" id="PF07311">
    <property type="entry name" value="Dodecin"/>
    <property type="match status" value="1"/>
</dbReference>
<dbReference type="InterPro" id="IPR036694">
    <property type="entry name" value="Dodecin-like_sf"/>
</dbReference>
<dbReference type="HOGENOM" id="CLU_2618027_0_0_3"/>
<evidence type="ECO:0000313" key="2">
    <source>
        <dbReference type="Proteomes" id="UP000005291"/>
    </source>
</evidence>
<evidence type="ECO:0008006" key="3">
    <source>
        <dbReference type="Google" id="ProtNLM"/>
    </source>
</evidence>
<dbReference type="SUPFAM" id="SSF89807">
    <property type="entry name" value="Dodecin-like"/>
    <property type="match status" value="1"/>
</dbReference>
<gene>
    <name evidence="1" type="ORF">MICAG_50004</name>
</gene>